<dbReference type="GO" id="GO:0070545">
    <property type="term" value="C:PeBoW complex"/>
    <property type="evidence" value="ECO:0007669"/>
    <property type="project" value="TreeGrafter"/>
</dbReference>
<reference evidence="7 8" key="1">
    <citation type="submission" date="2020-04" db="EMBL/GenBank/DDBJ databases">
        <title>Perkinsus chesapeaki whole genome sequence.</title>
        <authorList>
            <person name="Bogema D.R."/>
        </authorList>
    </citation>
    <scope>NUCLEOTIDE SEQUENCE [LARGE SCALE GENOMIC DNA]</scope>
    <source>
        <strain evidence="7">ATCC PRA-425</strain>
    </source>
</reference>
<organism evidence="7 8">
    <name type="scientific">Perkinsus chesapeaki</name>
    <name type="common">Clam parasite</name>
    <name type="synonym">Perkinsus andrewsi</name>
    <dbReference type="NCBI Taxonomy" id="330153"/>
    <lineage>
        <taxon>Eukaryota</taxon>
        <taxon>Sar</taxon>
        <taxon>Alveolata</taxon>
        <taxon>Perkinsozoa</taxon>
        <taxon>Perkinsea</taxon>
        <taxon>Perkinsida</taxon>
        <taxon>Perkinsidae</taxon>
        <taxon>Perkinsus</taxon>
    </lineage>
</organism>
<dbReference type="Proteomes" id="UP000591131">
    <property type="component" value="Unassembled WGS sequence"/>
</dbReference>
<keyword evidence="4" id="KW-0175">Coiled coil</keyword>
<comment type="function">
    <text evidence="4">Required for maturation of ribosomal RNAs and formation of the large ribosomal subunit.</text>
</comment>
<keyword evidence="2 4" id="KW-0698">rRNA processing</keyword>
<proteinExistence type="inferred from homology"/>
<dbReference type="Gene3D" id="3.40.50.10190">
    <property type="entry name" value="BRCT domain"/>
    <property type="match status" value="1"/>
</dbReference>
<evidence type="ECO:0000313" key="7">
    <source>
        <dbReference type="EMBL" id="KAF4673461.1"/>
    </source>
</evidence>
<dbReference type="PANTHER" id="PTHR12221:SF6">
    <property type="entry name" value="PESCADILLO HOMOLOG"/>
    <property type="match status" value="1"/>
</dbReference>
<dbReference type="GO" id="GO:0005654">
    <property type="term" value="C:nucleoplasm"/>
    <property type="evidence" value="ECO:0007669"/>
    <property type="project" value="UniProtKB-SubCell"/>
</dbReference>
<evidence type="ECO:0000256" key="3">
    <source>
        <dbReference type="ARBA" id="ARBA00023242"/>
    </source>
</evidence>
<evidence type="ECO:0000256" key="4">
    <source>
        <dbReference type="HAMAP-Rule" id="MF_03028"/>
    </source>
</evidence>
<dbReference type="GO" id="GO:0000466">
    <property type="term" value="P:maturation of 5.8S rRNA from tricistronic rRNA transcript (SSU-rRNA, 5.8S rRNA, LSU-rRNA)"/>
    <property type="evidence" value="ECO:0007669"/>
    <property type="project" value="UniProtKB-UniRule"/>
</dbReference>
<feature type="region of interest" description="Disordered" evidence="5">
    <location>
        <begin position="506"/>
        <end position="527"/>
    </location>
</feature>
<feature type="compositionally biased region" description="Basic residues" evidence="5">
    <location>
        <begin position="515"/>
        <end position="527"/>
    </location>
</feature>
<dbReference type="GO" id="GO:0030687">
    <property type="term" value="C:preribosome, large subunit precursor"/>
    <property type="evidence" value="ECO:0007669"/>
    <property type="project" value="UniProtKB-UniRule"/>
</dbReference>
<dbReference type="EMBL" id="JAAPAO010000082">
    <property type="protein sequence ID" value="KAF4673461.1"/>
    <property type="molecule type" value="Genomic_DNA"/>
</dbReference>
<feature type="coiled-coil region" evidence="4">
    <location>
        <begin position="450"/>
        <end position="487"/>
    </location>
</feature>
<dbReference type="GO" id="GO:0003723">
    <property type="term" value="F:RNA binding"/>
    <property type="evidence" value="ECO:0007669"/>
    <property type="project" value="TreeGrafter"/>
</dbReference>
<evidence type="ECO:0000313" key="8">
    <source>
        <dbReference type="Proteomes" id="UP000591131"/>
    </source>
</evidence>
<evidence type="ECO:0000256" key="2">
    <source>
        <dbReference type="ARBA" id="ARBA00022552"/>
    </source>
</evidence>
<name>A0A7J6MR58_PERCH</name>
<dbReference type="InterPro" id="IPR010613">
    <property type="entry name" value="PES"/>
</dbReference>
<comment type="subcellular location">
    <subcellularLocation>
        <location evidence="4">Nucleus</location>
        <location evidence="4">Nucleolus</location>
    </subcellularLocation>
    <subcellularLocation>
        <location evidence="4">Nucleus</location>
        <location evidence="4">Nucleoplasm</location>
    </subcellularLocation>
</comment>
<feature type="domain" description="BRCT" evidence="6">
    <location>
        <begin position="284"/>
        <end position="374"/>
    </location>
</feature>
<evidence type="ECO:0000256" key="1">
    <source>
        <dbReference type="ARBA" id="ARBA00022517"/>
    </source>
</evidence>
<dbReference type="HAMAP" id="MF_03028">
    <property type="entry name" value="Pescadillo"/>
    <property type="match status" value="1"/>
</dbReference>
<keyword evidence="1 4" id="KW-0690">Ribosome biogenesis</keyword>
<evidence type="ECO:0000259" key="6">
    <source>
        <dbReference type="PROSITE" id="PS50172"/>
    </source>
</evidence>
<dbReference type="GO" id="GO:0000463">
    <property type="term" value="P:maturation of LSU-rRNA from tricistronic rRNA transcript (SSU-rRNA, 5.8S rRNA, LSU-rRNA)"/>
    <property type="evidence" value="ECO:0007669"/>
    <property type="project" value="UniProtKB-UniRule"/>
</dbReference>
<protein>
    <recommendedName>
        <fullName evidence="4">Pescadillo homolog</fullName>
    </recommendedName>
</protein>
<dbReference type="OrthoDB" id="10264910at2759"/>
<evidence type="ECO:0000256" key="5">
    <source>
        <dbReference type="SAM" id="MobiDB-lite"/>
    </source>
</evidence>
<keyword evidence="3 4" id="KW-0539">Nucleus</keyword>
<comment type="caution">
    <text evidence="7">The sequence shown here is derived from an EMBL/GenBank/DDBJ whole genome shotgun (WGS) entry which is preliminary data.</text>
</comment>
<dbReference type="InterPro" id="IPR001357">
    <property type="entry name" value="BRCT_dom"/>
</dbReference>
<dbReference type="GO" id="GO:0043021">
    <property type="term" value="F:ribonucleoprotein complex binding"/>
    <property type="evidence" value="ECO:0007669"/>
    <property type="project" value="UniProtKB-UniRule"/>
</dbReference>
<dbReference type="Pfam" id="PF06732">
    <property type="entry name" value="Pescadillo_N"/>
    <property type="match status" value="1"/>
</dbReference>
<dbReference type="PROSITE" id="PS50172">
    <property type="entry name" value="BRCT"/>
    <property type="match status" value="1"/>
</dbReference>
<accession>A0A7J6MR58</accession>
<dbReference type="AlphaFoldDB" id="A0A7J6MR58"/>
<dbReference type="PANTHER" id="PTHR12221">
    <property type="entry name" value="PESCADILLO - RELATED"/>
    <property type="match status" value="1"/>
</dbReference>
<comment type="similarity">
    <text evidence="4">Belongs to the pescadillo family.</text>
</comment>
<keyword evidence="8" id="KW-1185">Reference proteome</keyword>
<gene>
    <name evidence="7" type="primary">PES1</name>
    <name evidence="7" type="ORF">FOL47_010513</name>
</gene>
<dbReference type="InterPro" id="IPR036420">
    <property type="entry name" value="BRCT_dom_sf"/>
</dbReference>
<sequence>MVKRMKAGKKGSSAHYITRAQALKRLQLSLQEFRRLCILKGVYPREPKRKLQGADKTYYHVKDITFLMQDPLVNTSYSTQAYLKKHRRMMARKEYKRGRTLEKYHKPKQDLSHLIKERYPTFDAALRDLDDCVASMAMFAHLPADQLKRIKPEQVAEARRLYDEFLFYVIHTGRLTKIFASIKGYYFEAQLPYGAVVCWLQPHNFAPRFPAEVDMNVLNTFGEWYRTLLKFVNFKLYKEVGWRYPPTHAPMSDERADTSSTTLATIKVDKAPKTMEIDGDDNKAKKGIFKGLVFWISREVALAPIYTVLAAGGAEVKWLKEDMNDEDITHCVIDRPMVPDGFDTEDHDRDVVQPQWVLDSFNEGILLPVGEYGLGKALPPHLSPFVDDSGEGYVPDRRKVLDDMVSAMAGKRNTQGLLKATAEAMDMTDEVDDRLAERDYLRDVKAEMRDKEVKERITEAEEEAERKKELAKRVEAKAQEKMELQKSMLSKKHAKLLSRIEFGKASRDQKAAKLIQKKKEAKAKAGK</sequence>
<dbReference type="SUPFAM" id="SSF52113">
    <property type="entry name" value="BRCT domain"/>
    <property type="match status" value="1"/>
</dbReference>